<dbReference type="EMBL" id="UGPW01000001">
    <property type="protein sequence ID" value="STY86141.1"/>
    <property type="molecule type" value="Genomic_DNA"/>
</dbReference>
<name>A0A160GD33_9GAMM</name>
<reference evidence="2 4" key="1">
    <citation type="submission" date="2015-04" db="EMBL/GenBank/DDBJ databases">
        <authorList>
            <person name="Calcutt M.J."/>
            <person name="Foecking M.F."/>
        </authorList>
    </citation>
    <scope>NUCLEOTIDE SEQUENCE [LARGE SCALE GENOMIC DNA]</scope>
    <source>
        <strain evidence="2 4">199/55</strain>
    </source>
</reference>
<feature type="domain" description="Hemerythrin-like" evidence="1">
    <location>
        <begin position="11"/>
        <end position="128"/>
    </location>
</feature>
<evidence type="ECO:0000259" key="1">
    <source>
        <dbReference type="Pfam" id="PF01814"/>
    </source>
</evidence>
<dbReference type="RefSeq" id="WP_063513318.1">
    <property type="nucleotide sequence ID" value="NZ_CP011158.1"/>
</dbReference>
<sequence>MTTITANKDIFSALIAKHDIQRDLCKSFQKHVDAKDRDKAKEVFLELEAELKAHAAAEERHLYVPVMAFDEGLELSRHAIAEHHEMDELMATLGDGRTGDDRFFETANALIEETIHHLKEEENEFFKEAKKLLDADTQKRLGTLYQAEHDAYEARHED</sequence>
<evidence type="ECO:0000313" key="4">
    <source>
        <dbReference type="Proteomes" id="UP000076765"/>
    </source>
</evidence>
<dbReference type="AlphaFoldDB" id="A0A160GD33"/>
<dbReference type="KEGG" id="moi:MOVS_00510"/>
<protein>
    <submittedName>
        <fullName evidence="2">Hemerythrin HHE cation-binding protein</fullName>
    </submittedName>
    <submittedName>
        <fullName evidence="3">Uncharacterized conserved protein</fullName>
    </submittedName>
</protein>
<dbReference type="Pfam" id="PF01814">
    <property type="entry name" value="Hemerythrin"/>
    <property type="match status" value="1"/>
</dbReference>
<dbReference type="Proteomes" id="UP000255102">
    <property type="component" value="Unassembled WGS sequence"/>
</dbReference>
<dbReference type="STRING" id="29433.MOVS_00510"/>
<dbReference type="Gene3D" id="1.20.120.520">
    <property type="entry name" value="nmb1532 protein domain like"/>
    <property type="match status" value="1"/>
</dbReference>
<dbReference type="Proteomes" id="UP000076765">
    <property type="component" value="Chromosome"/>
</dbReference>
<evidence type="ECO:0000313" key="2">
    <source>
        <dbReference type="EMBL" id="ANB90738.1"/>
    </source>
</evidence>
<accession>A0A160GD33</accession>
<proteinExistence type="predicted"/>
<dbReference type="PANTHER" id="PTHR35585">
    <property type="entry name" value="HHE DOMAIN PROTEIN (AFU_ORTHOLOGUE AFUA_4G00730)"/>
    <property type="match status" value="1"/>
</dbReference>
<evidence type="ECO:0000313" key="5">
    <source>
        <dbReference type="Proteomes" id="UP000255102"/>
    </source>
</evidence>
<evidence type="ECO:0000313" key="3">
    <source>
        <dbReference type="EMBL" id="STY86141.1"/>
    </source>
</evidence>
<keyword evidence="4" id="KW-1185">Reference proteome</keyword>
<organism evidence="3 5">
    <name type="scientific">Moraxella ovis</name>
    <dbReference type="NCBI Taxonomy" id="29433"/>
    <lineage>
        <taxon>Bacteria</taxon>
        <taxon>Pseudomonadati</taxon>
        <taxon>Pseudomonadota</taxon>
        <taxon>Gammaproteobacteria</taxon>
        <taxon>Moraxellales</taxon>
        <taxon>Moraxellaceae</taxon>
        <taxon>Moraxella</taxon>
    </lineage>
</organism>
<reference evidence="3 5" key="2">
    <citation type="submission" date="2018-06" db="EMBL/GenBank/DDBJ databases">
        <authorList>
            <consortium name="Pathogen Informatics"/>
            <person name="Doyle S."/>
        </authorList>
    </citation>
    <scope>NUCLEOTIDE SEQUENCE [LARGE SCALE GENOMIC DNA]</scope>
    <source>
        <strain evidence="3 5">NCTC11227</strain>
    </source>
</reference>
<dbReference type="EMBL" id="CP011158">
    <property type="protein sequence ID" value="ANB90738.1"/>
    <property type="molecule type" value="Genomic_DNA"/>
</dbReference>
<dbReference type="InterPro" id="IPR012312">
    <property type="entry name" value="Hemerythrin-like"/>
</dbReference>
<gene>
    <name evidence="2" type="ORF">MOVS_00510</name>
    <name evidence="3" type="ORF">NCTC11227_00102</name>
</gene>
<dbReference type="PANTHER" id="PTHR35585:SF1">
    <property type="entry name" value="HHE DOMAIN PROTEIN (AFU_ORTHOLOGUE AFUA_4G00730)"/>
    <property type="match status" value="1"/>
</dbReference>